<dbReference type="InterPro" id="IPR036388">
    <property type="entry name" value="WH-like_DNA-bd_sf"/>
</dbReference>
<evidence type="ECO:0000313" key="2">
    <source>
        <dbReference type="EMBL" id="CAC5399259.1"/>
    </source>
</evidence>
<accession>A0A6J8CV07</accession>
<dbReference type="Gene3D" id="3.90.640.10">
    <property type="entry name" value="Actin, Chain A, domain 4"/>
    <property type="match status" value="1"/>
</dbReference>
<dbReference type="InterPro" id="IPR011029">
    <property type="entry name" value="DEATH-like_dom_sf"/>
</dbReference>
<dbReference type="InterPro" id="IPR021109">
    <property type="entry name" value="Peptidase_aspartic_dom_sf"/>
</dbReference>
<dbReference type="PANTHER" id="PTHR14187:SF5">
    <property type="entry name" value="HEAT SHOCK 70 KDA PROTEIN 12A"/>
    <property type="match status" value="1"/>
</dbReference>
<feature type="compositionally biased region" description="Polar residues" evidence="1">
    <location>
        <begin position="1"/>
        <end position="17"/>
    </location>
</feature>
<protein>
    <submittedName>
        <fullName evidence="2">Uncharacterized protein</fullName>
    </submittedName>
</protein>
<feature type="compositionally biased region" description="Polar residues" evidence="1">
    <location>
        <begin position="562"/>
        <end position="580"/>
    </location>
</feature>
<sequence>MSSPLENEATVTFTRIQSKSKRNPDNRVFKQQRVGPVGQRSTIKSISHETSHHGKTEQSPTSSSDIVIRRTIGKSLAVRGTIHDQNVSMIVDTAAMITLMNEKLISADNEDSETVTLRGLGEQLVTGKIIKNTSLDIDRVNIQWDVCKALLTDDVILGLDILNILGAVINLSTPTLTINNKVINAAFVNSGGTCKVTCHRNDQNGTIEEIVAPSGCPWAGKSVDDAFYDFICEIFGTQIMESLRSEENEGYIDLFQKFETQKRKINSHQRNKVVITLPVPLIELVKQNHLQFEIVIEQSPYKESVIYRNQNLYISPDTFTGLFQPTICAIIKHIEEMQKNPKVEDINILMMVGGFSECLLLQDAMHSYFEKSKTVVIPEEAGMAVMTGAVMFAFQPKGNKQDVILLQELRGLGLENVSDLNELLNESSQKSFWNRIYLVGPYCVGKTCLAKVLVGETVPKTRQSTDGIWIYMGRAGMDVDKLEWVFFPKGDAIKEVLTNMLMSMAIEDKKSFTKESKRLNENVYTPYNENSKHSDDKAAHVQDDKTNINKGISLRKHHTENASESQKVDTTNPKSFPTKETGNKSENIDFERTQLNQNAISSYTDTKSKSVNDDVTYKEKEQHSDPNTQSSTNDTLNLPSAAKSSFKPEPKEIYIPSVKQPPADFETGFETSLEHQEGKQLSEKAETKQNNLVVTDNSKCEWLEEIITDMSHDKIHQLLVKAVMEGKYKQRIVPIDIWDFGGQKDYYMTHQLFITSRGIFVLMFDGSIDLHKHMQDLCFLPGHFGKPTVAVYLLHWVNSILTYCSRTKDGFPKIIFVATHKDTKWFDWTKEARRRKLENGLQNLFQTHAGLNHLEFNPLIFVDATNPGDQEIAQLRTILMQRAVEHPRWGEAMPTKWIPLELQLAQKSEEGMNIISRDQLKLLNSRNGSMVLSEKQLETFLKVHHSLGKLLYFDVGKLRDFIIISPAYLVEVLRSIVTEKQFWPTEKMYSTIFEELQNNGRIKRDDIFHLWQQKRFNHILPYKEYMVEILVHLDVIISPRSSFEDISNSVQDVPSFLVPCMINKGNDTNFLERFWKSNNSIILAYTFIEQVIPPALAYRFLNSFVSGWKIKMYKEGNKTTQMLFSDLAVVELDSCHDVAVQVRENRVIVSLIHAKTKDDIIPTLASSLQECLTVAIERISEFYSTLSEDANSQGRNHVMPFNIEFGVFCRSDLCFLNHKEMQSSTDDPIWICNIHKQRHPVKYLSVWFSEKICQAPFNICASSCPGLGKLEKEHSPMPQHIRRIASQISPEKCHDIALELGLSESEWNDLEYQFQHQPPNDLKFMALWSCMLKRRHFTFDHLKHALKNTELNEHLLCQLKSVRAGHKGAVTKLLVKFDELKSNTNTEVDEVKALDDAVTQKQKTLIDLNNRLLAQTSEENLEQEITDSDEYMYELDCKLRQIRKFIKISETNTKTSHDNVNNSTSRLNANAYNFTPEVRVDMNTCAIDSMNQQYSIHAPALHTRPSENSMYQVPSEPISSKSEHFPTECTEVTDANTRNQIVKQKQLCFNCLGTHRLAACKSIKRCKKCNGMHHTSMCKGKEVNTGTKQEPKIQQTAINVVETTDKTSVMYASQESHDILLKTATAPVIYNDHEVECNILFDAGAQRSLTQKLGDKLEIKTTGKVSIHLPAFGDLSQNVCNLDTVTIQLQTDTGEKNTAIDYENGKYTAKFPWKHDHPDLPSNIPVAKSRTDNISQRIVQSRPHVNPLDEKLLRSKSPQRAPVIAHLQLVESRSHIDTGQEQVTYKQDYRFVKLPCVPEETFINGLRDKL</sequence>
<dbReference type="SUPFAM" id="SSF50630">
    <property type="entry name" value="Acid proteases"/>
    <property type="match status" value="1"/>
</dbReference>
<dbReference type="Gene3D" id="3.30.420.40">
    <property type="match status" value="1"/>
</dbReference>
<dbReference type="Proteomes" id="UP000507470">
    <property type="component" value="Unassembled WGS sequence"/>
</dbReference>
<feature type="compositionally biased region" description="Basic and acidic residues" evidence="1">
    <location>
        <begin position="581"/>
        <end position="592"/>
    </location>
</feature>
<dbReference type="SUPFAM" id="SSF53067">
    <property type="entry name" value="Actin-like ATPase domain"/>
    <property type="match status" value="1"/>
</dbReference>
<feature type="compositionally biased region" description="Basic and acidic residues" evidence="1">
    <location>
        <begin position="46"/>
        <end position="56"/>
    </location>
</feature>
<name>A0A6J8CV07_MYTCO</name>
<proteinExistence type="predicted"/>
<gene>
    <name evidence="2" type="ORF">MCOR_33535</name>
</gene>
<feature type="compositionally biased region" description="Basic and acidic residues" evidence="1">
    <location>
        <begin position="606"/>
        <end position="624"/>
    </location>
</feature>
<feature type="compositionally biased region" description="Polar residues" evidence="1">
    <location>
        <begin position="593"/>
        <end position="605"/>
    </location>
</feature>
<dbReference type="SUPFAM" id="SSF52540">
    <property type="entry name" value="P-loop containing nucleoside triphosphate hydrolases"/>
    <property type="match status" value="1"/>
</dbReference>
<dbReference type="Gene3D" id="1.10.533.10">
    <property type="entry name" value="Death Domain, Fas"/>
    <property type="match status" value="1"/>
</dbReference>
<dbReference type="Gene3D" id="2.40.70.10">
    <property type="entry name" value="Acid Proteases"/>
    <property type="match status" value="1"/>
</dbReference>
<feature type="compositionally biased region" description="Polar residues" evidence="1">
    <location>
        <begin position="625"/>
        <end position="638"/>
    </location>
</feature>
<dbReference type="InterPro" id="IPR043129">
    <property type="entry name" value="ATPase_NBD"/>
</dbReference>
<evidence type="ECO:0000313" key="3">
    <source>
        <dbReference type="Proteomes" id="UP000507470"/>
    </source>
</evidence>
<feature type="region of interest" description="Disordered" evidence="1">
    <location>
        <begin position="551"/>
        <end position="653"/>
    </location>
</feature>
<dbReference type="Gene3D" id="3.40.50.300">
    <property type="entry name" value="P-loop containing nucleotide triphosphate hydrolases"/>
    <property type="match status" value="1"/>
</dbReference>
<reference evidence="2 3" key="1">
    <citation type="submission" date="2020-06" db="EMBL/GenBank/DDBJ databases">
        <authorList>
            <person name="Li R."/>
            <person name="Bekaert M."/>
        </authorList>
    </citation>
    <scope>NUCLEOTIDE SEQUENCE [LARGE SCALE GENOMIC DNA]</scope>
    <source>
        <strain evidence="3">wild</strain>
    </source>
</reference>
<organism evidence="2 3">
    <name type="scientific">Mytilus coruscus</name>
    <name type="common">Sea mussel</name>
    <dbReference type="NCBI Taxonomy" id="42192"/>
    <lineage>
        <taxon>Eukaryota</taxon>
        <taxon>Metazoa</taxon>
        <taxon>Spiralia</taxon>
        <taxon>Lophotrochozoa</taxon>
        <taxon>Mollusca</taxon>
        <taxon>Bivalvia</taxon>
        <taxon>Autobranchia</taxon>
        <taxon>Pteriomorphia</taxon>
        <taxon>Mytilida</taxon>
        <taxon>Mytiloidea</taxon>
        <taxon>Mytilidae</taxon>
        <taxon>Mytilinae</taxon>
        <taxon>Mytilus</taxon>
    </lineage>
</organism>
<dbReference type="EMBL" id="CACVKT020005986">
    <property type="protein sequence ID" value="CAC5399259.1"/>
    <property type="molecule type" value="Genomic_DNA"/>
</dbReference>
<dbReference type="Gene3D" id="1.10.10.10">
    <property type="entry name" value="Winged helix-like DNA-binding domain superfamily/Winged helix DNA-binding domain"/>
    <property type="match status" value="1"/>
</dbReference>
<evidence type="ECO:0000256" key="1">
    <source>
        <dbReference type="SAM" id="MobiDB-lite"/>
    </source>
</evidence>
<dbReference type="OrthoDB" id="7635474at2759"/>
<dbReference type="InterPro" id="IPR027417">
    <property type="entry name" value="P-loop_NTPase"/>
</dbReference>
<dbReference type="PANTHER" id="PTHR14187">
    <property type="entry name" value="ALPHA KINASE/ELONGATION FACTOR 2 KINASE"/>
    <property type="match status" value="1"/>
</dbReference>
<feature type="region of interest" description="Disordered" evidence="1">
    <location>
        <begin position="1"/>
        <end position="64"/>
    </location>
</feature>
<keyword evidence="3" id="KW-1185">Reference proteome</keyword>